<dbReference type="InterPro" id="IPR039660">
    <property type="entry name" value="Ribosomal_eL14"/>
</dbReference>
<dbReference type="AlphaFoldDB" id="A0A7J7FG14"/>
<sequence>MEVGRTAYVSFGPCAGKLVTTVGVIDQNRASVDGPCTQAGRQAVPFKCMHPTDFIFKHPHRAHREYVREAWQEADVHTTWAATRRAKKIEARQRKAKRTDFDRYKVTKAKRMRNRIIKLEVRKLQQAAPLNASPKKTLAAKGAAAAPFSCCKDCSKRDDHCGQEGPSPEGSCPGSCRPEGNASESSEGSECSSSESICSKGI</sequence>
<name>A0A7J7FG14_DICBM</name>
<reference evidence="8 9" key="1">
    <citation type="journal article" date="2020" name="Mol. Biol. Evol.">
        <title>Interspecific Gene Flow and the Evolution of Specialization in Black and White Rhinoceros.</title>
        <authorList>
            <person name="Moodley Y."/>
            <person name="Westbury M.V."/>
            <person name="Russo I.M."/>
            <person name="Gopalakrishnan S."/>
            <person name="Rakotoarivelo A."/>
            <person name="Olsen R.A."/>
            <person name="Prost S."/>
            <person name="Tunstall T."/>
            <person name="Ryder O.A."/>
            <person name="Dalen L."/>
            <person name="Bruford M.W."/>
        </authorList>
    </citation>
    <scope>NUCLEOTIDE SEQUENCE [LARGE SCALE GENOMIC DNA]</scope>
    <source>
        <strain evidence="8">SBR-YM</strain>
        <tissue evidence="8">Skin</tissue>
    </source>
</reference>
<dbReference type="GO" id="GO:0003723">
    <property type="term" value="F:RNA binding"/>
    <property type="evidence" value="ECO:0007669"/>
    <property type="project" value="InterPro"/>
</dbReference>
<keyword evidence="3" id="KW-0687">Ribonucleoprotein</keyword>
<dbReference type="PANTHER" id="PTHR11127:SF2">
    <property type="entry name" value="LARGE RIBOSOMAL SUBUNIT PROTEIN EL14"/>
    <property type="match status" value="1"/>
</dbReference>
<protein>
    <recommendedName>
        <fullName evidence="4">Large ribosomal subunit protein eL14</fullName>
    </recommendedName>
    <alternativeName>
        <fullName evidence="5">60S ribosomal protein L14</fullName>
    </alternativeName>
</protein>
<dbReference type="SUPFAM" id="SSF50104">
    <property type="entry name" value="Translation proteins SH3-like domain"/>
    <property type="match status" value="1"/>
</dbReference>
<keyword evidence="2" id="KW-0689">Ribosomal protein</keyword>
<dbReference type="GO" id="GO:0003735">
    <property type="term" value="F:structural constituent of ribosome"/>
    <property type="evidence" value="ECO:0007669"/>
    <property type="project" value="InterPro"/>
</dbReference>
<dbReference type="Pfam" id="PF01929">
    <property type="entry name" value="Ribosomal_L14e"/>
    <property type="match status" value="1"/>
</dbReference>
<dbReference type="GO" id="GO:0042273">
    <property type="term" value="P:ribosomal large subunit biogenesis"/>
    <property type="evidence" value="ECO:0007669"/>
    <property type="project" value="TreeGrafter"/>
</dbReference>
<dbReference type="EMBL" id="JACDTQ010000745">
    <property type="protein sequence ID" value="KAF5926868.1"/>
    <property type="molecule type" value="Genomic_DNA"/>
</dbReference>
<dbReference type="GO" id="GO:0006412">
    <property type="term" value="P:translation"/>
    <property type="evidence" value="ECO:0007669"/>
    <property type="project" value="InterPro"/>
</dbReference>
<evidence type="ECO:0000256" key="6">
    <source>
        <dbReference type="SAM" id="MobiDB-lite"/>
    </source>
</evidence>
<keyword evidence="9" id="KW-1185">Reference proteome</keyword>
<dbReference type="Gene3D" id="6.10.250.2270">
    <property type="match status" value="1"/>
</dbReference>
<dbReference type="InterPro" id="IPR014722">
    <property type="entry name" value="Rib_uL2_dom2"/>
</dbReference>
<feature type="region of interest" description="Disordered" evidence="6">
    <location>
        <begin position="154"/>
        <end position="202"/>
    </location>
</feature>
<evidence type="ECO:0000313" key="9">
    <source>
        <dbReference type="Proteomes" id="UP000551758"/>
    </source>
</evidence>
<organism evidence="8 9">
    <name type="scientific">Diceros bicornis minor</name>
    <name type="common">South-central black rhinoceros</name>
    <dbReference type="NCBI Taxonomy" id="77932"/>
    <lineage>
        <taxon>Eukaryota</taxon>
        <taxon>Metazoa</taxon>
        <taxon>Chordata</taxon>
        <taxon>Craniata</taxon>
        <taxon>Vertebrata</taxon>
        <taxon>Euteleostomi</taxon>
        <taxon>Mammalia</taxon>
        <taxon>Eutheria</taxon>
        <taxon>Laurasiatheria</taxon>
        <taxon>Perissodactyla</taxon>
        <taxon>Rhinocerotidae</taxon>
        <taxon>Diceros</taxon>
    </lineage>
</organism>
<evidence type="ECO:0000259" key="7">
    <source>
        <dbReference type="Pfam" id="PF01929"/>
    </source>
</evidence>
<dbReference type="GO" id="GO:0031090">
    <property type="term" value="C:organelle membrane"/>
    <property type="evidence" value="ECO:0007669"/>
    <property type="project" value="UniProtKB-ARBA"/>
</dbReference>
<comment type="similarity">
    <text evidence="1">Belongs to the eukaryotic ribosomal protein eL14 family.</text>
</comment>
<evidence type="ECO:0000256" key="3">
    <source>
        <dbReference type="ARBA" id="ARBA00023274"/>
    </source>
</evidence>
<dbReference type="InterPro" id="IPR002784">
    <property type="entry name" value="Ribosomal_eL14_dom"/>
</dbReference>
<dbReference type="Gene3D" id="2.30.30.30">
    <property type="match status" value="1"/>
</dbReference>
<proteinExistence type="inferred from homology"/>
<feature type="compositionally biased region" description="Low complexity" evidence="6">
    <location>
        <begin position="183"/>
        <end position="202"/>
    </location>
</feature>
<evidence type="ECO:0000313" key="8">
    <source>
        <dbReference type="EMBL" id="KAF5926868.1"/>
    </source>
</evidence>
<dbReference type="InterPro" id="IPR008991">
    <property type="entry name" value="Translation_prot_SH3-like_sf"/>
</dbReference>
<dbReference type="Proteomes" id="UP000551758">
    <property type="component" value="Unassembled WGS sequence"/>
</dbReference>
<evidence type="ECO:0000256" key="5">
    <source>
        <dbReference type="ARBA" id="ARBA00035318"/>
    </source>
</evidence>
<evidence type="ECO:0000256" key="2">
    <source>
        <dbReference type="ARBA" id="ARBA00022980"/>
    </source>
</evidence>
<gene>
    <name evidence="8" type="ORF">HPG69_001499</name>
</gene>
<evidence type="ECO:0000256" key="1">
    <source>
        <dbReference type="ARBA" id="ARBA00006592"/>
    </source>
</evidence>
<evidence type="ECO:0000256" key="4">
    <source>
        <dbReference type="ARBA" id="ARBA00035215"/>
    </source>
</evidence>
<dbReference type="GO" id="GO:0022625">
    <property type="term" value="C:cytosolic large ribosomal subunit"/>
    <property type="evidence" value="ECO:0007669"/>
    <property type="project" value="TreeGrafter"/>
</dbReference>
<accession>A0A7J7FG14</accession>
<feature type="domain" description="Large ribosomal subunit protein eL14" evidence="7">
    <location>
        <begin position="41"/>
        <end position="114"/>
    </location>
</feature>
<dbReference type="PANTHER" id="PTHR11127">
    <property type="entry name" value="60S RIBOSOMAL PROTEIN L14"/>
    <property type="match status" value="1"/>
</dbReference>
<dbReference type="CDD" id="cd23702">
    <property type="entry name" value="eL14"/>
    <property type="match status" value="1"/>
</dbReference>
<comment type="caution">
    <text evidence="8">The sequence shown here is derived from an EMBL/GenBank/DDBJ whole genome shotgun (WGS) entry which is preliminary data.</text>
</comment>